<dbReference type="InterPro" id="IPR022385">
    <property type="entry name" value="Rhs_assc_core"/>
</dbReference>
<dbReference type="PANTHER" id="PTHR32305:SF15">
    <property type="entry name" value="PROTEIN RHSA-RELATED"/>
    <property type="match status" value="1"/>
</dbReference>
<evidence type="ECO:0000256" key="2">
    <source>
        <dbReference type="SAM" id="MobiDB-lite"/>
    </source>
</evidence>
<name>A0A3M8SXG7_9GAMM</name>
<evidence type="ECO:0000313" key="5">
    <source>
        <dbReference type="EMBL" id="RNF86061.1"/>
    </source>
</evidence>
<feature type="compositionally biased region" description="Basic and acidic residues" evidence="2">
    <location>
        <begin position="104"/>
        <end position="114"/>
    </location>
</feature>
<dbReference type="InterPro" id="IPR045351">
    <property type="entry name" value="DUF6531"/>
</dbReference>
<evidence type="ECO:0000259" key="3">
    <source>
        <dbReference type="Pfam" id="PF20148"/>
    </source>
</evidence>
<dbReference type="OrthoDB" id="9816400at2"/>
<dbReference type="Gene3D" id="2.180.10.10">
    <property type="entry name" value="RHS repeat-associated core"/>
    <property type="match status" value="2"/>
</dbReference>
<dbReference type="EMBL" id="RIBS01000001">
    <property type="protein sequence ID" value="RNF86061.1"/>
    <property type="molecule type" value="Genomic_DNA"/>
</dbReference>
<dbReference type="InterPro" id="IPR050708">
    <property type="entry name" value="T6SS_VgrG/RHS"/>
</dbReference>
<feature type="region of interest" description="Disordered" evidence="2">
    <location>
        <begin position="756"/>
        <end position="791"/>
    </location>
</feature>
<accession>A0A3M8SXG7</accession>
<dbReference type="InterPro" id="IPR056823">
    <property type="entry name" value="TEN-like_YD-shell"/>
</dbReference>
<gene>
    <name evidence="5" type="ORF">EER27_01090</name>
</gene>
<feature type="domain" description="DUF6531" evidence="3">
    <location>
        <begin position="126"/>
        <end position="178"/>
    </location>
</feature>
<dbReference type="InterPro" id="IPR006530">
    <property type="entry name" value="YD"/>
</dbReference>
<dbReference type="RefSeq" id="WP_123086182.1">
    <property type="nucleotide sequence ID" value="NZ_RIBS01000001.1"/>
</dbReference>
<dbReference type="InterPro" id="IPR031325">
    <property type="entry name" value="RHS_repeat"/>
</dbReference>
<dbReference type="NCBIfam" id="TIGR03696">
    <property type="entry name" value="Rhs_assc_core"/>
    <property type="match status" value="1"/>
</dbReference>
<dbReference type="PANTHER" id="PTHR32305">
    <property type="match status" value="1"/>
</dbReference>
<dbReference type="NCBIfam" id="TIGR01643">
    <property type="entry name" value="YD_repeat_2x"/>
    <property type="match status" value="3"/>
</dbReference>
<dbReference type="PRINTS" id="PR00394">
    <property type="entry name" value="RHSPROTEIN"/>
</dbReference>
<protein>
    <submittedName>
        <fullName evidence="5">RHS repeat protein</fullName>
    </submittedName>
</protein>
<evidence type="ECO:0000313" key="6">
    <source>
        <dbReference type="Proteomes" id="UP000267049"/>
    </source>
</evidence>
<organism evidence="5 6">
    <name type="scientific">Montanilutibacter psychrotolerans</name>
    <dbReference type="NCBI Taxonomy" id="1327343"/>
    <lineage>
        <taxon>Bacteria</taxon>
        <taxon>Pseudomonadati</taxon>
        <taxon>Pseudomonadota</taxon>
        <taxon>Gammaproteobacteria</taxon>
        <taxon>Lysobacterales</taxon>
        <taxon>Lysobacteraceae</taxon>
        <taxon>Montanilutibacter</taxon>
    </lineage>
</organism>
<comment type="caution">
    <text evidence="5">The sequence shown here is derived from an EMBL/GenBank/DDBJ whole genome shotgun (WGS) entry which is preliminary data.</text>
</comment>
<dbReference type="Proteomes" id="UP000267049">
    <property type="component" value="Unassembled WGS sequence"/>
</dbReference>
<evidence type="ECO:0000259" key="4">
    <source>
        <dbReference type="Pfam" id="PF25023"/>
    </source>
</evidence>
<keyword evidence="1" id="KW-0677">Repeat</keyword>
<dbReference type="Pfam" id="PF20148">
    <property type="entry name" value="DUF6531"/>
    <property type="match status" value="1"/>
</dbReference>
<dbReference type="Pfam" id="PF05593">
    <property type="entry name" value="RHS_repeat"/>
    <property type="match status" value="2"/>
</dbReference>
<dbReference type="Pfam" id="PF25023">
    <property type="entry name" value="TEN_YD-shell"/>
    <property type="match status" value="1"/>
</dbReference>
<feature type="compositionally biased region" description="Polar residues" evidence="2">
    <location>
        <begin position="757"/>
        <end position="788"/>
    </location>
</feature>
<feature type="domain" description="Teneurin-like YD-shell" evidence="4">
    <location>
        <begin position="1007"/>
        <end position="1287"/>
    </location>
</feature>
<feature type="region of interest" description="Disordered" evidence="2">
    <location>
        <begin position="81"/>
        <end position="118"/>
    </location>
</feature>
<evidence type="ECO:0000256" key="1">
    <source>
        <dbReference type="ARBA" id="ARBA00022737"/>
    </source>
</evidence>
<keyword evidence="6" id="KW-1185">Reference proteome</keyword>
<sequence length="1449" mass="156308">MEVSFFEAIVLNKGMRNRALVLSVFSALLGLSVGALPRDAKADAKYMCFTGYVTTDKGTEHEVTTSYTVCEWVNFGPGGSGPDESFVDGPSPLPPNDEGVAEEVQNKPDKDPCDRAATSSAGVTTQPVVIASGNKIKSEVDFSERSGLVLERYYDKSLGRAGMFGPKWSSNIEYTLSFHYGLSVCEGRLGAITSCFTGMQELSKISAYRPGGGAYTYTKDELGVWKNMVGDVLVPVGENWQITTANGGVEVYDQYGRPLSRRDIRNVGVSYTYDINNQLASVRHSSGRSLQFSWVSGRVTSIVAPGGKLYGYGYGAGYLTGVTYPDTLGSRAYLYEDGAQPGGMTGILVNGVRHSRYSYYSDGRVKKSGLGVDGSTDASSFTYGTDYTDVTNALGQTTRYQTAEVGGGLRVIGVERPASLACPLGGRYTAYGTNGAVDYRLDANGVKTDFTYDAKGRLVQEIVGIGSAGETDQQQITQYIWDANHTGRVNGVRVFGSSLSLPISETVYDYFPDGDPRARLLRSLAIINRSAIGVAGQTLATTYDYTFHPNGMVKTRSEDGPISGLGDRVTRTFDTAGNLLSVSNGLGHTVSQSGHNAMGQPARLVGANGEIVDLTYDALGRAKSRRTYLNDSAQDHLYEYDTHGNVTKLTLPDGQVREYTYDVSNPELLTRIEEKDRVVEFGAAEAKRGVSFSYNKLGGQTASSAWRKHLFYEPESCSPNPICDPVDPDEGLVPTWRTAVAYQAFGDFDVSGLPSATRGNNGQKQSYNYDSNGDVQTTKDSLGRVTTSTRDRHRRVVASKNALNGTTKYEYDAIGRLTKVIDPRGKPTTYVYDGLGLLWAQYSRDTGATQFTYRADGLMATMTRADAKVTTYAHDGLGRATSISTGASVQSFTYDACANGKGRICQVLDSSGQLDYGYSAYGQLVSKSQKVGGSAVAFGQAYAYDGMGRLTGISYGGGVSVGYGYTFGRVTAVTAVVGGNVKDIATDIKYEPNGPASGWTYGNGLVQTVIYDQDWRQTLRKTSNGSTAMQSLAFGYDTNNNLTNLTNATNVSLTQAYSYDALGRLAGVTASSADQEFTYDATGNRTSHTWGGSTDMYTVSSASNRLDAITGSRAESFTIDANGNTTANAGASYVYDDFNRLSSATKGGVTATYRVNALGQRVYKSRGGPNTTVFMHGQDGMLAAEYAYSGTWTHYIRLGTEVIGFVRGGQVYFAHNDHLGRPELVTNAAKAVVWRAKNYAFDRTVTVDSVGGFNLGFPGQYYDSETGLWHNGFRDYDASLGRYIQSDPIGLAGGLNTYAYVGGNPISLIDPLGLASLCEAMADVMKNDDRFVNGTPFNPLDVGTEYIPEGGHGPSFANFTHSDGKDYDIQYIQMGWSITASPLGARPSNYLQAHALFAGWMFFVAGMQDKSYFQQNNILPNARAFDLATKGALTNDTFKGFYDENCKCQ</sequence>
<proteinExistence type="predicted"/>
<reference evidence="5 6" key="1">
    <citation type="submission" date="2018-11" db="EMBL/GenBank/DDBJ databases">
        <title>Lysobacter cryohumiis sp. nov., isolated from soil in the Tianshan Mountains, Xinjiang, China.</title>
        <authorList>
            <person name="Luo Y."/>
            <person name="Sheng H."/>
        </authorList>
    </citation>
    <scope>NUCLEOTIDE SEQUENCE [LARGE SCALE GENOMIC DNA]</scope>
    <source>
        <strain evidence="5 6">ZS60</strain>
    </source>
</reference>